<name>W5JEA0_ANODA</name>
<keyword evidence="8 10" id="KW-0503">Monooxygenase</keyword>
<reference evidence="11 13" key="1">
    <citation type="journal article" date="2010" name="BMC Genomics">
        <title>Combination of measures distinguishes pre-miRNAs from other stem-loops in the genome of the newly sequenced Anopheles darlingi.</title>
        <authorList>
            <person name="Mendes N.D."/>
            <person name="Freitas A.T."/>
            <person name="Vasconcelos A.T."/>
            <person name="Sagot M.F."/>
        </authorList>
    </citation>
    <scope>NUCLEOTIDE SEQUENCE</scope>
</reference>
<reference evidence="12" key="4">
    <citation type="submission" date="2015-06" db="UniProtKB">
        <authorList>
            <consortium name="EnsemblMetazoa"/>
        </authorList>
    </citation>
    <scope>IDENTIFICATION</scope>
</reference>
<dbReference type="InterPro" id="IPR001128">
    <property type="entry name" value="Cyt_P450"/>
</dbReference>
<organism evidence="11">
    <name type="scientific">Anopheles darlingi</name>
    <name type="common">Mosquito</name>
    <dbReference type="NCBI Taxonomy" id="43151"/>
    <lineage>
        <taxon>Eukaryota</taxon>
        <taxon>Metazoa</taxon>
        <taxon>Ecdysozoa</taxon>
        <taxon>Arthropoda</taxon>
        <taxon>Hexapoda</taxon>
        <taxon>Insecta</taxon>
        <taxon>Pterygota</taxon>
        <taxon>Neoptera</taxon>
        <taxon>Endopterygota</taxon>
        <taxon>Diptera</taxon>
        <taxon>Nematocera</taxon>
        <taxon>Culicoidea</taxon>
        <taxon>Culicidae</taxon>
        <taxon>Anophelinae</taxon>
        <taxon>Anopheles</taxon>
    </lineage>
</organism>
<dbReference type="VEuPathDB" id="VectorBase:ADAC005623"/>
<evidence type="ECO:0000256" key="8">
    <source>
        <dbReference type="ARBA" id="ARBA00023033"/>
    </source>
</evidence>
<dbReference type="PROSITE" id="PS00086">
    <property type="entry name" value="CYTOCHROME_P450"/>
    <property type="match status" value="1"/>
</dbReference>
<keyword evidence="4 9" id="KW-0349">Heme</keyword>
<proteinExistence type="inferred from homology"/>
<evidence type="ECO:0000256" key="9">
    <source>
        <dbReference type="PIRSR" id="PIRSR602401-1"/>
    </source>
</evidence>
<gene>
    <name evidence="11" type="ORF">AND_005623</name>
</gene>
<dbReference type="AlphaFoldDB" id="W5JEA0"/>
<keyword evidence="5 9" id="KW-0479">Metal-binding</keyword>
<dbReference type="HOGENOM" id="CLU_001570_5_1_1"/>
<dbReference type="PRINTS" id="PR00385">
    <property type="entry name" value="P450"/>
</dbReference>
<dbReference type="Proteomes" id="UP000000673">
    <property type="component" value="Unassembled WGS sequence"/>
</dbReference>
<dbReference type="Gene3D" id="1.10.630.10">
    <property type="entry name" value="Cytochrome P450"/>
    <property type="match status" value="1"/>
</dbReference>
<accession>W5JEA0</accession>
<dbReference type="InterPro" id="IPR002401">
    <property type="entry name" value="Cyt_P450_E_grp-I"/>
</dbReference>
<dbReference type="EnsemblMetazoa" id="ADAC005623-RA">
    <property type="protein sequence ID" value="ADAC005623-PA"/>
    <property type="gene ID" value="ADAC005623"/>
</dbReference>
<dbReference type="STRING" id="43151.W5JEA0"/>
<evidence type="ECO:0000256" key="10">
    <source>
        <dbReference type="RuleBase" id="RU000461"/>
    </source>
</evidence>
<evidence type="ECO:0000256" key="2">
    <source>
        <dbReference type="ARBA" id="ARBA00003690"/>
    </source>
</evidence>
<comment type="function">
    <text evidence="2">May be involved in the metabolism of insect hormones and in the breakdown of synthetic insecticides.</text>
</comment>
<reference evidence="11" key="2">
    <citation type="submission" date="2010-05" db="EMBL/GenBank/DDBJ databases">
        <authorList>
            <person name="Almeida L.G."/>
            <person name="Nicolas M.F."/>
            <person name="Souza R.C."/>
            <person name="Vasconcelos A.T.R."/>
        </authorList>
    </citation>
    <scope>NUCLEOTIDE SEQUENCE</scope>
</reference>
<dbReference type="InterPro" id="IPR036396">
    <property type="entry name" value="Cyt_P450_sf"/>
</dbReference>
<dbReference type="EMBL" id="ADMH02001390">
    <property type="protein sequence ID" value="ETN62682.1"/>
    <property type="molecule type" value="Genomic_DNA"/>
</dbReference>
<evidence type="ECO:0000313" key="12">
    <source>
        <dbReference type="EnsemblMetazoa" id="ADAC005623-PA"/>
    </source>
</evidence>
<comment type="similarity">
    <text evidence="3 10">Belongs to the cytochrome P450 family.</text>
</comment>
<keyword evidence="13" id="KW-1185">Reference proteome</keyword>
<evidence type="ECO:0000256" key="6">
    <source>
        <dbReference type="ARBA" id="ARBA00023002"/>
    </source>
</evidence>
<dbReference type="CDD" id="cd20628">
    <property type="entry name" value="CYP4"/>
    <property type="match status" value="1"/>
</dbReference>
<dbReference type="SUPFAM" id="SSF48264">
    <property type="entry name" value="Cytochrome P450"/>
    <property type="match status" value="1"/>
</dbReference>
<sequence length="517" mass="59287">MDLLTGILGTVAVLLLLLELYLRFSPAYRAAKQFPGPALLPILGNAQNLLFNDQLQTFRLPRRWAALYQDTYRLVVRGILTVNAFQAKDVEPLLSSQRLIDKSLIYHLMHEFLGIGLLNSTGAKWQHRRRILTPAFHFNILPSFLLTFQDECRSMVAQLESAADKGEPVALQPLITKFTLNTICETAMGVKLDSGTMAKEYRGKIEAIGTMLLDRLMNPWLYDQFIYKVLGLAAKFGKLLRPVHAFTRSIIQQRRELFHQNVRNFGDFSEENVYTNIKQRYAMLDTLLAAEAKQQIDEEGIREEVDTFMFEGHDTTSAALIFTLLLVALHPEVQERLYEEIQHIILGKADPDRELCQADYNEMKYMDMVLKESLRLFPPVPFISRSITENTYFGERFVPKGSIINVHIYDLHRDPTVFPDPERFDPDRFLPENVEGRSPYAYVPFSAGPRNCIGQRFAILELKSVLTAILTHFRILPVTKREELDFISDIILRTSKPVFVKFERRSPSAASVDPKKA</sequence>
<evidence type="ECO:0000256" key="1">
    <source>
        <dbReference type="ARBA" id="ARBA00001971"/>
    </source>
</evidence>
<dbReference type="GO" id="GO:0020037">
    <property type="term" value="F:heme binding"/>
    <property type="evidence" value="ECO:0007669"/>
    <property type="project" value="InterPro"/>
</dbReference>
<dbReference type="Pfam" id="PF00067">
    <property type="entry name" value="p450"/>
    <property type="match status" value="1"/>
</dbReference>
<dbReference type="VEuPathDB" id="VectorBase:ADAR2_012262"/>
<dbReference type="GO" id="GO:0005506">
    <property type="term" value="F:iron ion binding"/>
    <property type="evidence" value="ECO:0007669"/>
    <property type="project" value="InterPro"/>
</dbReference>
<reference evidence="11" key="3">
    <citation type="journal article" date="2013" name="Nucleic Acids Res.">
        <title>The genome of Anopheles darlingi, the main neotropical malaria vector.</title>
        <authorList>
            <person name="Marinotti O."/>
            <person name="Cerqueira G.C."/>
            <person name="de Almeida L.G."/>
            <person name="Ferro M.I."/>
            <person name="Loreto E.L."/>
            <person name="Zaha A."/>
            <person name="Teixeira S.M."/>
            <person name="Wespiser A.R."/>
            <person name="Almeida E Silva A."/>
            <person name="Schlindwein A.D."/>
            <person name="Pacheco A.C."/>
            <person name="Silva A.L."/>
            <person name="Graveley B.R."/>
            <person name="Walenz B.P."/>
            <person name="Lima Bde A."/>
            <person name="Ribeiro C.A."/>
            <person name="Nunes-Silva C.G."/>
            <person name="de Carvalho C.R."/>
            <person name="Soares C.M."/>
            <person name="de Menezes C.B."/>
            <person name="Matiolli C."/>
            <person name="Caffrey D."/>
            <person name="Araujo D.A."/>
            <person name="de Oliveira D.M."/>
            <person name="Golenbock D."/>
            <person name="Grisard E.C."/>
            <person name="Fantinatti-Garboggini F."/>
            <person name="de Carvalho F.M."/>
            <person name="Barcellos F.G."/>
            <person name="Prosdocimi F."/>
            <person name="May G."/>
            <person name="Azevedo Junior G.M."/>
            <person name="Guimaraes G.M."/>
            <person name="Goldman G.H."/>
            <person name="Padilha I.Q."/>
            <person name="Batista Jda S."/>
            <person name="Ferro J.A."/>
            <person name="Ribeiro J.M."/>
            <person name="Fietto J.L."/>
            <person name="Dabbas K.M."/>
            <person name="Cerdeira L."/>
            <person name="Agnez-Lima L.F."/>
            <person name="Brocchi M."/>
            <person name="de Carvalho M.O."/>
            <person name="Teixeira Mde M."/>
            <person name="Diniz Maia Mde M."/>
            <person name="Goldman M.H."/>
            <person name="Cruz Schneider M.P."/>
            <person name="Felipe M.S."/>
            <person name="Hungria M."/>
            <person name="Nicolas M.F."/>
            <person name="Pereira M."/>
            <person name="Montes M.A."/>
            <person name="Cantao M.E."/>
            <person name="Vincentz M."/>
            <person name="Rafael M.S."/>
            <person name="Silverman N."/>
            <person name="Stoco P.H."/>
            <person name="Souza R.C."/>
            <person name="Vicentini R."/>
            <person name="Gazzinelli R.T."/>
            <person name="Neves Rde O."/>
            <person name="Silva R."/>
            <person name="Astolfi-Filho S."/>
            <person name="Maciel T.E."/>
            <person name="Urmenyi T.P."/>
            <person name="Tadei W.P."/>
            <person name="Camargo E.P."/>
            <person name="de Vasconcelos A.T."/>
        </authorList>
    </citation>
    <scope>NUCLEOTIDE SEQUENCE</scope>
</reference>
<keyword evidence="7 9" id="KW-0408">Iron</keyword>
<dbReference type="PANTHER" id="PTHR24291">
    <property type="entry name" value="CYTOCHROME P450 FAMILY 4"/>
    <property type="match status" value="1"/>
</dbReference>
<evidence type="ECO:0000256" key="4">
    <source>
        <dbReference type="ARBA" id="ARBA00022617"/>
    </source>
</evidence>
<keyword evidence="6 10" id="KW-0560">Oxidoreductase</keyword>
<evidence type="ECO:0000313" key="11">
    <source>
        <dbReference type="EMBL" id="ETN62682.1"/>
    </source>
</evidence>
<feature type="binding site" description="axial binding residue" evidence="9">
    <location>
        <position position="452"/>
    </location>
    <ligand>
        <name>heme</name>
        <dbReference type="ChEBI" id="CHEBI:30413"/>
    </ligand>
    <ligandPart>
        <name>Fe</name>
        <dbReference type="ChEBI" id="CHEBI:18248"/>
    </ligandPart>
</feature>
<dbReference type="OMA" id="ELVYMEC"/>
<dbReference type="InterPro" id="IPR050196">
    <property type="entry name" value="Cytochrome_P450_Monoox"/>
</dbReference>
<evidence type="ECO:0000256" key="7">
    <source>
        <dbReference type="ARBA" id="ARBA00023004"/>
    </source>
</evidence>
<evidence type="ECO:0000313" key="13">
    <source>
        <dbReference type="Proteomes" id="UP000000673"/>
    </source>
</evidence>
<protein>
    <submittedName>
        <fullName evidence="11">Cytochrome P450</fullName>
    </submittedName>
</protein>
<comment type="cofactor">
    <cofactor evidence="1 9">
        <name>heme</name>
        <dbReference type="ChEBI" id="CHEBI:30413"/>
    </cofactor>
</comment>
<evidence type="ECO:0000256" key="5">
    <source>
        <dbReference type="ARBA" id="ARBA00022723"/>
    </source>
</evidence>
<dbReference type="PRINTS" id="PR00463">
    <property type="entry name" value="EP450I"/>
</dbReference>
<dbReference type="GO" id="GO:0004497">
    <property type="term" value="F:monooxygenase activity"/>
    <property type="evidence" value="ECO:0007669"/>
    <property type="project" value="UniProtKB-KW"/>
</dbReference>
<dbReference type="PANTHER" id="PTHR24291:SF105">
    <property type="entry name" value="CYTOCHROME P450 4P1-RELATED"/>
    <property type="match status" value="1"/>
</dbReference>
<dbReference type="GO" id="GO:0016705">
    <property type="term" value="F:oxidoreductase activity, acting on paired donors, with incorporation or reduction of molecular oxygen"/>
    <property type="evidence" value="ECO:0007669"/>
    <property type="project" value="InterPro"/>
</dbReference>
<evidence type="ECO:0000256" key="3">
    <source>
        <dbReference type="ARBA" id="ARBA00010617"/>
    </source>
</evidence>
<dbReference type="InterPro" id="IPR017972">
    <property type="entry name" value="Cyt_P450_CS"/>
</dbReference>
<dbReference type="eggNOG" id="KOG0157">
    <property type="taxonomic scope" value="Eukaryota"/>
</dbReference>
<dbReference type="FunCoup" id="W5JEA0">
    <property type="interactions" value="5"/>
</dbReference>